<sequence>MFWRRSRNKETAVEETDDLVKLQKQFGIKPVNDADVQAEFQALFGAASSSSPTVESLLFGAGVDDEDEEEAKILRDLQIDGLTLDDSESEGHEDASHELRGVIQEAHTTAKQNFDREKAEMAGSAPIPSQSDGDAVPNQTALSLPSAKEAEVHALKLQALALKREGKIQEALAKFREAKQLQERYSTRTSNGSALTASGAASSVPKQEATQPNASLPMESIVDEEGVEVTDEDMQDPEFLAQLAKMGLADHDDQDDDNASRHERMQQLPAIEAEIKECKLQAVQFKRQNQIADALACMRKIKDLEAKKDELQSSPLLSSTLDESVSIETTRDGNQLTAKTSTVVHLNTSNAAQAVEHSESDDGSVTDVDVTPEDMNDPVLATELLALGDTNDSSTTMAQEKIASPQIVELKSSAGPPSVVLSRQQRPLRSAPSIDDDFLIDAFDEKSDSEEESSQLSSLAPYVAKNAAPSALETIDDVPPPEPIETKTEGSHISDLVVQLEKARHAALSLKRKGDIQGALESMRRAKQIQNLIDRKQQACSVAPAVDPTRIARFQEIERLLVEFGNRAIALAKESLPVNREKASEWLAKRKQYEVELNKLRQMRQNPLQNAPRYEIVKSSRPVEIELPLIPEDQIKVVIKSVNGLSQAAGRTVFVKFCLSFPSATPHEGQIDGIQIGSNAPFTVKIPSGQAEFNFKLPRSRGTMRLFEIKKATFEIWKSATLFRNPELVARAYQELNPLLTRCAISAHLPFLGSNRKPSGGEIEIAIQMRRPLKEKETRLETVEELVIDPYPEPVSPSQEHVPMPTVALKRTSDTHTSSSQDLKSQSVPDSSKANDESQLVSADLPLDDPHHVDLIVSYDVINEELGKLEAKLPSLTGAVATELTDRYDSLALKKQLLEIEMQTGKLTLDMYVERLHNRIRADRLLTAQLLKSNRRLAAARVLHRVKTMEKELVGTEGDSEQS</sequence>
<name>A0A8T1WTZ7_9STRA</name>
<dbReference type="PANTHER" id="PTHR47553:SF1">
    <property type="entry name" value="RING_FYVE_PHD ZINC FINGER SUPERFAMILY PROTEIN"/>
    <property type="match status" value="1"/>
</dbReference>
<dbReference type="OrthoDB" id="19996at2759"/>
<feature type="compositionally biased region" description="Polar residues" evidence="1">
    <location>
        <begin position="204"/>
        <end position="214"/>
    </location>
</feature>
<feature type="region of interest" description="Disordered" evidence="1">
    <location>
        <begin position="118"/>
        <end position="139"/>
    </location>
</feature>
<dbReference type="PANTHER" id="PTHR47553">
    <property type="entry name" value="MYOSIN-11"/>
    <property type="match status" value="1"/>
</dbReference>
<evidence type="ECO:0000256" key="1">
    <source>
        <dbReference type="SAM" id="MobiDB-lite"/>
    </source>
</evidence>
<proteinExistence type="predicted"/>
<protein>
    <recommendedName>
        <fullName evidence="4">DM14 domain-containing protein</fullName>
    </recommendedName>
</protein>
<comment type="caution">
    <text evidence="2">The sequence shown here is derived from an EMBL/GenBank/DDBJ whole genome shotgun (WGS) entry which is preliminary data.</text>
</comment>
<evidence type="ECO:0000313" key="2">
    <source>
        <dbReference type="EMBL" id="KAG7396671.1"/>
    </source>
</evidence>
<feature type="region of interest" description="Disordered" evidence="1">
    <location>
        <begin position="182"/>
        <end position="216"/>
    </location>
</feature>
<keyword evidence="3" id="KW-1185">Reference proteome</keyword>
<feature type="compositionally biased region" description="Polar residues" evidence="1">
    <location>
        <begin position="127"/>
        <end position="139"/>
    </location>
</feature>
<feature type="compositionally biased region" description="Polar residues" evidence="1">
    <location>
        <begin position="815"/>
        <end position="838"/>
    </location>
</feature>
<reference evidence="2" key="1">
    <citation type="submission" date="2021-02" db="EMBL/GenBank/DDBJ databases">
        <authorList>
            <person name="Palmer J.M."/>
        </authorList>
    </citation>
    <scope>NUCLEOTIDE SEQUENCE</scope>
    <source>
        <strain evidence="2">SCRP23</strain>
    </source>
</reference>
<feature type="compositionally biased region" description="Low complexity" evidence="1">
    <location>
        <begin position="189"/>
        <end position="203"/>
    </location>
</feature>
<evidence type="ECO:0000313" key="3">
    <source>
        <dbReference type="Proteomes" id="UP000693981"/>
    </source>
</evidence>
<dbReference type="AlphaFoldDB" id="A0A8T1WTZ7"/>
<organism evidence="2 3">
    <name type="scientific">Phytophthora boehmeriae</name>
    <dbReference type="NCBI Taxonomy" id="109152"/>
    <lineage>
        <taxon>Eukaryota</taxon>
        <taxon>Sar</taxon>
        <taxon>Stramenopiles</taxon>
        <taxon>Oomycota</taxon>
        <taxon>Peronosporomycetes</taxon>
        <taxon>Peronosporales</taxon>
        <taxon>Peronosporaceae</taxon>
        <taxon>Phytophthora</taxon>
    </lineage>
</organism>
<feature type="region of interest" description="Disordered" evidence="1">
    <location>
        <begin position="811"/>
        <end position="838"/>
    </location>
</feature>
<dbReference type="Proteomes" id="UP000693981">
    <property type="component" value="Unassembled WGS sequence"/>
</dbReference>
<gene>
    <name evidence="2" type="ORF">PHYBOEH_001955</name>
</gene>
<accession>A0A8T1WTZ7</accession>
<evidence type="ECO:0008006" key="4">
    <source>
        <dbReference type="Google" id="ProtNLM"/>
    </source>
</evidence>
<dbReference type="EMBL" id="JAGDFL010000145">
    <property type="protein sequence ID" value="KAG7396671.1"/>
    <property type="molecule type" value="Genomic_DNA"/>
</dbReference>